<evidence type="ECO:0000259" key="2">
    <source>
        <dbReference type="PROSITE" id="PS50883"/>
    </source>
</evidence>
<dbReference type="AlphaFoldDB" id="A0A014PWV6"/>
<dbReference type="CDD" id="cd01948">
    <property type="entry name" value="EAL"/>
    <property type="match status" value="1"/>
</dbReference>
<dbReference type="InterPro" id="IPR029787">
    <property type="entry name" value="Nucleotide_cyclase"/>
</dbReference>
<dbReference type="PANTHER" id="PTHR33121">
    <property type="entry name" value="CYCLIC DI-GMP PHOSPHODIESTERASE PDEF"/>
    <property type="match status" value="1"/>
</dbReference>
<feature type="transmembrane region" description="Helical" evidence="1">
    <location>
        <begin position="134"/>
        <end position="156"/>
    </location>
</feature>
<dbReference type="PROSITE" id="PS51257">
    <property type="entry name" value="PROKAR_LIPOPROTEIN"/>
    <property type="match status" value="1"/>
</dbReference>
<reference evidence="4 5" key="1">
    <citation type="submission" date="2014-02" db="EMBL/GenBank/DDBJ databases">
        <title>Draft genome of Erwinia mallotivora strain BT-MARDI, a papaya dieback pathogen.</title>
        <authorList>
            <person name="Redzuan R."/>
            <person name="Abu Bakar N."/>
            <person name="Badrun R."/>
            <person name="Mohd Raih M.F."/>
            <person name="Rozano L."/>
            <person name="Mat Amin N."/>
        </authorList>
    </citation>
    <scope>NUCLEOTIDE SEQUENCE [LARGE SCALE GENOMIC DNA]</scope>
    <source>
        <strain evidence="4 5">BT-MARDI</strain>
    </source>
</reference>
<dbReference type="PROSITE" id="PS50883">
    <property type="entry name" value="EAL"/>
    <property type="match status" value="1"/>
</dbReference>
<proteinExistence type="predicted"/>
<evidence type="ECO:0000256" key="1">
    <source>
        <dbReference type="SAM" id="Phobius"/>
    </source>
</evidence>
<dbReference type="SUPFAM" id="SSF141868">
    <property type="entry name" value="EAL domain-like"/>
    <property type="match status" value="1"/>
</dbReference>
<feature type="domain" description="GGDEF" evidence="3">
    <location>
        <begin position="257"/>
        <end position="390"/>
    </location>
</feature>
<dbReference type="SUPFAM" id="SSF55073">
    <property type="entry name" value="Nucleotide cyclase"/>
    <property type="match status" value="1"/>
</dbReference>
<dbReference type="SMART" id="SM00052">
    <property type="entry name" value="EAL"/>
    <property type="match status" value="1"/>
</dbReference>
<sequence length="649" mass="73166">MRLTTKLSAMITLLSALAMLLTLVGCVISFFYLSDQRAEHRLQTMAEDIDAALVAETPEQMVAWLPQVMGPLQILRVTFLENGQKRLEFAHHQDAVIEDEPNKYRQTEIRLEQHSGFTLQIVWVDTTKTWLSSFVGASIFTIVIFIVSSLILILLVTHRWLYNQLQGMEHLESRASLVLKGERGSVRQGSVHEWPPKASSAIDLLLADLQEAGEQRNRIDTLIRAFAAKDAKTGLNNRMFFDNQLSTMLEDTEGAGAHGMVMMIRLPDFDTLRDNWGNSQTKDYLFDLVNLLSTFVMRYPGALLARYFRSDFAVLLPHRSLKDADGIASQLIHAVDALPTTRMLDREDMIHIGISGWHSGQSTQQVMESVELATRHATLSGGNNWSVGEVPQQDRSRGSVKWRTLLENTLQRGGPRLYQKPAVTCKGDVHHREMMPRIFDGEKEVSSAEYLPFVQQLGMAEGYDRQLVSRILALLPLWPGETLAIPLTPDSLLQRPFQCWLRDMLLQYTKSQRNCILFELAEADVCQHINRLGSAFRLLKGFGCRIAISQAGLTVVSTGYITQYDVELIKLHPGLVRNIERRTENQLFVQSLLESCKGTTTRVFAAGVKTGAQWQTLAELGVEGGQGDYFAPSELLNSDVKKFSQRYRV</sequence>
<gene>
    <name evidence="4" type="ORF">BG55_09400</name>
</gene>
<keyword evidence="1" id="KW-0812">Transmembrane</keyword>
<evidence type="ECO:0000313" key="5">
    <source>
        <dbReference type="Proteomes" id="UP000019918"/>
    </source>
</evidence>
<dbReference type="GO" id="GO:0071111">
    <property type="term" value="F:cyclic-guanylate-specific phosphodiesterase activity"/>
    <property type="evidence" value="ECO:0007669"/>
    <property type="project" value="InterPro"/>
</dbReference>
<dbReference type="Pfam" id="PF00563">
    <property type="entry name" value="EAL"/>
    <property type="match status" value="1"/>
</dbReference>
<dbReference type="Pfam" id="PF17157">
    <property type="entry name" value="GAPES4"/>
    <property type="match status" value="1"/>
</dbReference>
<dbReference type="RefSeq" id="WP_034936650.1">
    <property type="nucleotide sequence ID" value="NZ_JFHN01000045.1"/>
</dbReference>
<dbReference type="InterPro" id="IPR050706">
    <property type="entry name" value="Cyclic-di-GMP_PDE-like"/>
</dbReference>
<feature type="domain" description="EAL" evidence="2">
    <location>
        <begin position="399"/>
        <end position="647"/>
    </location>
</feature>
<dbReference type="EMBL" id="JFHN01000045">
    <property type="protein sequence ID" value="EXU75397.1"/>
    <property type="molecule type" value="Genomic_DNA"/>
</dbReference>
<dbReference type="Gene3D" id="3.20.20.450">
    <property type="entry name" value="EAL domain"/>
    <property type="match status" value="1"/>
</dbReference>
<dbReference type="Pfam" id="PF00990">
    <property type="entry name" value="GGDEF"/>
    <property type="match status" value="1"/>
</dbReference>
<keyword evidence="5" id="KW-1185">Reference proteome</keyword>
<organism evidence="4 5">
    <name type="scientific">Erwinia mallotivora</name>
    <dbReference type="NCBI Taxonomy" id="69222"/>
    <lineage>
        <taxon>Bacteria</taxon>
        <taxon>Pseudomonadati</taxon>
        <taxon>Pseudomonadota</taxon>
        <taxon>Gammaproteobacteria</taxon>
        <taxon>Enterobacterales</taxon>
        <taxon>Erwiniaceae</taxon>
        <taxon>Erwinia</taxon>
    </lineage>
</organism>
<keyword evidence="1" id="KW-1133">Transmembrane helix</keyword>
<feature type="transmembrane region" description="Helical" evidence="1">
    <location>
        <begin position="7"/>
        <end position="33"/>
    </location>
</feature>
<comment type="caution">
    <text evidence="4">The sequence shown here is derived from an EMBL/GenBank/DDBJ whole genome shotgun (WGS) entry which is preliminary data.</text>
</comment>
<dbReference type="InterPro" id="IPR000160">
    <property type="entry name" value="GGDEF_dom"/>
</dbReference>
<evidence type="ECO:0000313" key="4">
    <source>
        <dbReference type="EMBL" id="EXU75397.1"/>
    </source>
</evidence>
<dbReference type="SMART" id="SM00267">
    <property type="entry name" value="GGDEF"/>
    <property type="match status" value="1"/>
</dbReference>
<dbReference type="OrthoDB" id="5894408at2"/>
<accession>A0A014PWV6</accession>
<evidence type="ECO:0000259" key="3">
    <source>
        <dbReference type="PROSITE" id="PS50887"/>
    </source>
</evidence>
<dbReference type="Gene3D" id="3.30.70.270">
    <property type="match status" value="1"/>
</dbReference>
<dbReference type="NCBIfam" id="NF008281">
    <property type="entry name" value="PRK11059.1"/>
    <property type="match status" value="1"/>
</dbReference>
<dbReference type="PATRIC" id="fig|69222.5.peg.1937"/>
<dbReference type="PROSITE" id="PS50887">
    <property type="entry name" value="GGDEF"/>
    <property type="match status" value="1"/>
</dbReference>
<protein>
    <submittedName>
        <fullName evidence="4">Regulatory protein CsrD</fullName>
    </submittedName>
</protein>
<dbReference type="InterPro" id="IPR001633">
    <property type="entry name" value="EAL_dom"/>
</dbReference>
<dbReference type="InterPro" id="IPR035919">
    <property type="entry name" value="EAL_sf"/>
</dbReference>
<dbReference type="InterPro" id="IPR043128">
    <property type="entry name" value="Rev_trsase/Diguanyl_cyclase"/>
</dbReference>
<dbReference type="Proteomes" id="UP000019918">
    <property type="component" value="Unassembled WGS sequence"/>
</dbReference>
<dbReference type="PANTHER" id="PTHR33121:SF32">
    <property type="entry name" value="RNASE E SPECIFICITY FACTOR CSRD"/>
    <property type="match status" value="1"/>
</dbReference>
<name>A0A014PWV6_9GAMM</name>
<keyword evidence="1" id="KW-0472">Membrane</keyword>
<dbReference type="InterPro" id="IPR033423">
    <property type="entry name" value="GAPES4"/>
</dbReference>
<dbReference type="STRING" id="69222.BG55_09400"/>